<dbReference type="InterPro" id="IPR052196">
    <property type="entry name" value="Bact_Kbp"/>
</dbReference>
<dbReference type="Proteomes" id="UP000030960">
    <property type="component" value="Unassembled WGS sequence"/>
</dbReference>
<dbReference type="EMBL" id="JSUQ01000025">
    <property type="protein sequence ID" value="KHQ50562.1"/>
    <property type="molecule type" value="Genomic_DNA"/>
</dbReference>
<dbReference type="RefSeq" id="WP_052244824.1">
    <property type="nucleotide sequence ID" value="NZ_JSUQ01000025.1"/>
</dbReference>
<dbReference type="InterPro" id="IPR036779">
    <property type="entry name" value="LysM_dom_sf"/>
</dbReference>
<evidence type="ECO:0000313" key="2">
    <source>
        <dbReference type="EMBL" id="KHQ50562.1"/>
    </source>
</evidence>
<dbReference type="PANTHER" id="PTHR34700:SF4">
    <property type="entry name" value="PHAGE-LIKE ELEMENT PBSX PROTEIN XKDP"/>
    <property type="match status" value="1"/>
</dbReference>
<dbReference type="InterPro" id="IPR018392">
    <property type="entry name" value="LysM"/>
</dbReference>
<reference evidence="2 3" key="1">
    <citation type="submission" date="2014-10" db="EMBL/GenBank/DDBJ databases">
        <title>Genome sequence of Ponticoccus sp. strain UMTAT08 isolated from clonal culture of toxic dinoflagellate Alexandrium tamiyavanichii.</title>
        <authorList>
            <person name="Gan H.Y."/>
            <person name="Muhd D.-D."/>
            <person name="Mohd Noor M.E."/>
            <person name="Yeong Y.S."/>
            <person name="Usup G."/>
        </authorList>
    </citation>
    <scope>NUCLEOTIDE SEQUENCE [LARGE SCALE GENOMIC DNA]</scope>
    <source>
        <strain evidence="2 3">UMTAT08</strain>
    </source>
</reference>
<proteinExistence type="predicted"/>
<dbReference type="STRING" id="561184.SAMN05216376_11855"/>
<dbReference type="SMART" id="SM00257">
    <property type="entry name" value="LysM"/>
    <property type="match status" value="1"/>
</dbReference>
<dbReference type="CDD" id="cd00118">
    <property type="entry name" value="LysM"/>
    <property type="match status" value="1"/>
</dbReference>
<accession>A0A0B3RRN2</accession>
<evidence type="ECO:0000313" key="3">
    <source>
        <dbReference type="Proteomes" id="UP000030960"/>
    </source>
</evidence>
<protein>
    <submittedName>
        <fullName evidence="2">LysM domain protein</fullName>
    </submittedName>
</protein>
<dbReference type="AlphaFoldDB" id="A0A0B3RRN2"/>
<dbReference type="Pfam" id="PF01476">
    <property type="entry name" value="LysM"/>
    <property type="match status" value="1"/>
</dbReference>
<evidence type="ECO:0000259" key="1">
    <source>
        <dbReference type="PROSITE" id="PS51782"/>
    </source>
</evidence>
<gene>
    <name evidence="2" type="ORF">OA50_04930</name>
</gene>
<dbReference type="PATRIC" id="fig|1515334.3.peg.4959"/>
<dbReference type="PANTHER" id="PTHR34700">
    <property type="entry name" value="POTASSIUM BINDING PROTEIN KBP"/>
    <property type="match status" value="1"/>
</dbReference>
<feature type="domain" description="LysM" evidence="1">
    <location>
        <begin position="252"/>
        <end position="301"/>
    </location>
</feature>
<dbReference type="Gene3D" id="3.10.350.10">
    <property type="entry name" value="LysM domain"/>
    <property type="match status" value="1"/>
</dbReference>
<organism evidence="2 3">
    <name type="scientific">Mameliella alba</name>
    <dbReference type="NCBI Taxonomy" id="561184"/>
    <lineage>
        <taxon>Bacteria</taxon>
        <taxon>Pseudomonadati</taxon>
        <taxon>Pseudomonadota</taxon>
        <taxon>Alphaproteobacteria</taxon>
        <taxon>Rhodobacterales</taxon>
        <taxon>Roseobacteraceae</taxon>
        <taxon>Mameliella</taxon>
    </lineage>
</organism>
<name>A0A0B3RRN2_9RHOB</name>
<sequence>MIRIILFSIAFVAVTAALIVFQPGAAHIRDRMAAEPDMVTRAATAPDPLARALARSVEAPQAAAPAPSADVTAVLSALVREAQKPAGTAPAPTPQVNPALAIAAAVKASQAPAGDPAFTTALLSELGKAPAAGAEGDALMAMTQDVLANLTGGAKGAGAPDSGDLQTLVVQALRQGQSDAYLDALLNEARDSGRIAVPEALITSDGKVDTTTLLATLVQRSVGASKVPADSGLAGVEPEVTRPRARSLARAEVYTVQPGDSLAAISYRFYGDTMQYTVIYDANRDKITTPDKIRVGQQLTIPVL</sequence>
<keyword evidence="3" id="KW-1185">Reference proteome</keyword>
<comment type="caution">
    <text evidence="2">The sequence shown here is derived from an EMBL/GenBank/DDBJ whole genome shotgun (WGS) entry which is preliminary data.</text>
</comment>
<dbReference type="SUPFAM" id="SSF54106">
    <property type="entry name" value="LysM domain"/>
    <property type="match status" value="1"/>
</dbReference>
<dbReference type="PROSITE" id="PS51782">
    <property type="entry name" value="LYSM"/>
    <property type="match status" value="1"/>
</dbReference>